<dbReference type="AlphaFoldDB" id="A0A9D4XG66"/>
<dbReference type="PANTHER" id="PTHR48479">
    <property type="entry name" value="NAD(P)H-QUINONE OXIDOREDUCTASE SUBUNIT 6, CHLOROPLASTIC"/>
    <property type="match status" value="1"/>
</dbReference>
<reference evidence="1 2" key="1">
    <citation type="journal article" date="2022" name="Nat. Genet.">
        <title>Improved pea reference genome and pan-genome highlight genomic features and evolutionary characteristics.</title>
        <authorList>
            <person name="Yang T."/>
            <person name="Liu R."/>
            <person name="Luo Y."/>
            <person name="Hu S."/>
            <person name="Wang D."/>
            <person name="Wang C."/>
            <person name="Pandey M.K."/>
            <person name="Ge S."/>
            <person name="Xu Q."/>
            <person name="Li N."/>
            <person name="Li G."/>
            <person name="Huang Y."/>
            <person name="Saxena R.K."/>
            <person name="Ji Y."/>
            <person name="Li M."/>
            <person name="Yan X."/>
            <person name="He Y."/>
            <person name="Liu Y."/>
            <person name="Wang X."/>
            <person name="Xiang C."/>
            <person name="Varshney R.K."/>
            <person name="Ding H."/>
            <person name="Gao S."/>
            <person name="Zong X."/>
        </authorList>
    </citation>
    <scope>NUCLEOTIDE SEQUENCE [LARGE SCALE GENOMIC DNA]</scope>
    <source>
        <strain evidence="1 2">cv. Zhongwan 6</strain>
    </source>
</reference>
<dbReference type="Proteomes" id="UP001058974">
    <property type="component" value="Chromosome 4"/>
</dbReference>
<gene>
    <name evidence="1" type="ORF">KIW84_044263</name>
</gene>
<protein>
    <submittedName>
        <fullName evidence="1">Uncharacterized protein</fullName>
    </submittedName>
</protein>
<dbReference type="InterPro" id="IPR050290">
    <property type="entry name" value="NAD(P)H-Q_Oxidoreduct_6"/>
</dbReference>
<dbReference type="Gramene" id="Psat04G0426300-T1">
    <property type="protein sequence ID" value="KAI5420404.1"/>
    <property type="gene ID" value="KIW84_044263"/>
</dbReference>
<keyword evidence="2" id="KW-1185">Reference proteome</keyword>
<organism evidence="1 2">
    <name type="scientific">Pisum sativum</name>
    <name type="common">Garden pea</name>
    <name type="synonym">Lathyrus oleraceus</name>
    <dbReference type="NCBI Taxonomy" id="3888"/>
    <lineage>
        <taxon>Eukaryota</taxon>
        <taxon>Viridiplantae</taxon>
        <taxon>Streptophyta</taxon>
        <taxon>Embryophyta</taxon>
        <taxon>Tracheophyta</taxon>
        <taxon>Spermatophyta</taxon>
        <taxon>Magnoliopsida</taxon>
        <taxon>eudicotyledons</taxon>
        <taxon>Gunneridae</taxon>
        <taxon>Pentapetalae</taxon>
        <taxon>rosids</taxon>
        <taxon>fabids</taxon>
        <taxon>Fabales</taxon>
        <taxon>Fabaceae</taxon>
        <taxon>Papilionoideae</taxon>
        <taxon>50 kb inversion clade</taxon>
        <taxon>NPAAA clade</taxon>
        <taxon>Hologalegina</taxon>
        <taxon>IRL clade</taxon>
        <taxon>Fabeae</taxon>
        <taxon>Lathyrus</taxon>
    </lineage>
</organism>
<accession>A0A9D4XG66</accession>
<evidence type="ECO:0000313" key="2">
    <source>
        <dbReference type="Proteomes" id="UP001058974"/>
    </source>
</evidence>
<dbReference type="EMBL" id="JAMSHJ010000004">
    <property type="protein sequence ID" value="KAI5420404.1"/>
    <property type="molecule type" value="Genomic_DNA"/>
</dbReference>
<sequence length="84" mass="9234">MDLPEMMHDFLLVFLGSGLLLGSLGVVLLTNPVFSAFSLGLVLLATNNQWKEPSSYYSLKLGGTFDSVHRNKQPGKKEILFCST</sequence>
<dbReference type="PANTHER" id="PTHR48479:SF1">
    <property type="entry name" value="NAD(P)H-QUINONE OXIDOREDUCTASE SUBUNIT 6, CHLOROPLASTIC"/>
    <property type="match status" value="1"/>
</dbReference>
<proteinExistence type="predicted"/>
<name>A0A9D4XG66_PEA</name>
<comment type="caution">
    <text evidence="1">The sequence shown here is derived from an EMBL/GenBank/DDBJ whole genome shotgun (WGS) entry which is preliminary data.</text>
</comment>
<evidence type="ECO:0000313" key="1">
    <source>
        <dbReference type="EMBL" id="KAI5420404.1"/>
    </source>
</evidence>